<name>A0A9P7I0V0_9HYPO</name>
<dbReference type="EMBL" id="JADFTT010000040">
    <property type="protein sequence ID" value="KAG5771329.1"/>
    <property type="molecule type" value="Genomic_DNA"/>
</dbReference>
<protein>
    <recommendedName>
        <fullName evidence="2">DUF7791 domain-containing protein</fullName>
    </recommendedName>
</protein>
<gene>
    <name evidence="3" type="ORF">H9Q72_002070</name>
</gene>
<accession>A0A9P7I0V0</accession>
<dbReference type="Pfam" id="PF25053">
    <property type="entry name" value="DUF7791"/>
    <property type="match status" value="1"/>
</dbReference>
<evidence type="ECO:0000256" key="1">
    <source>
        <dbReference type="SAM" id="MobiDB-lite"/>
    </source>
</evidence>
<feature type="region of interest" description="Disordered" evidence="1">
    <location>
        <begin position="411"/>
        <end position="441"/>
    </location>
</feature>
<comment type="caution">
    <text evidence="3">The sequence shown here is derived from an EMBL/GenBank/DDBJ whole genome shotgun (WGS) entry which is preliminary data.</text>
</comment>
<evidence type="ECO:0000313" key="3">
    <source>
        <dbReference type="EMBL" id="KAG5771329.1"/>
    </source>
</evidence>
<feature type="compositionally biased region" description="Basic and acidic residues" evidence="1">
    <location>
        <begin position="258"/>
        <end position="269"/>
    </location>
</feature>
<proteinExistence type="predicted"/>
<feature type="region of interest" description="Disordered" evidence="1">
    <location>
        <begin position="351"/>
        <end position="386"/>
    </location>
</feature>
<dbReference type="OrthoDB" id="10370074at2759"/>
<organism evidence="3 4">
    <name type="scientific">Fusarium xylarioides</name>
    <dbReference type="NCBI Taxonomy" id="221167"/>
    <lineage>
        <taxon>Eukaryota</taxon>
        <taxon>Fungi</taxon>
        <taxon>Dikarya</taxon>
        <taxon>Ascomycota</taxon>
        <taxon>Pezizomycotina</taxon>
        <taxon>Sordariomycetes</taxon>
        <taxon>Hypocreomycetidae</taxon>
        <taxon>Hypocreales</taxon>
        <taxon>Nectriaceae</taxon>
        <taxon>Fusarium</taxon>
        <taxon>Fusarium fujikuroi species complex</taxon>
    </lineage>
</organism>
<feature type="domain" description="DUF7791" evidence="2">
    <location>
        <begin position="9"/>
        <end position="127"/>
    </location>
</feature>
<feature type="region of interest" description="Disordered" evidence="1">
    <location>
        <begin position="258"/>
        <end position="291"/>
    </location>
</feature>
<dbReference type="Proteomes" id="UP000750502">
    <property type="component" value="Unassembled WGS sequence"/>
</dbReference>
<reference evidence="3" key="1">
    <citation type="journal article" date="2020" name="bioRxiv">
        <title>Historical genomics reveals the evolutionary mechanisms behind multiple outbreaks of the host-specific coffee wilt pathogen Fusarium xylarioides.</title>
        <authorList>
            <person name="Peck D."/>
            <person name="Nowell R.W."/>
            <person name="Flood J."/>
            <person name="Ryan M.J."/>
            <person name="Barraclough T.G."/>
        </authorList>
    </citation>
    <scope>NUCLEOTIDE SEQUENCE</scope>
    <source>
        <strain evidence="3">IMI 127659i</strain>
    </source>
</reference>
<sequence>MFLFALESKSVSGQLPSVLQLSFLDEDPWSAISAPIKRLSVEELENIMELTEDRLRSRCCGLLTVVKPEKDQLSAGAGAGRLDFLHRTVADFLDTIKPLLIENTQSTDFQSDLCLAASILKSFKAREFFTVTDTRAWKRYSSTTLRSFFQYCFLAETVMQDRQHEFVQEIDSALSRFWEARQKQVLNAFPDHQHWAQSWSPNRSNKQLDSTQMLVDLASQYSLSSTVSHLEAIQNSKAVSQNEMPMLKGVVASFDARNEPGSEHKRAEIVQKTTRKKRHGKANRQEVKKPSEITPISRSTTCWSCEIFRELTAMGFPSESIQQTMPKLAIGTNTAAAVNCILKLLEDEAGKPAPESLTREDSPRTPKHLNRPSQQARNDEPGTAPFSKVYSKAQLSPVKLHNSLVVGAQYLEKGSKKQQRKASPGLAGENKSEPRGSTAGTIEVSRSMFTWVLESKSHSERTLSSSQTSRLKVFVESLLNEGGD</sequence>
<keyword evidence="4" id="KW-1185">Reference proteome</keyword>
<evidence type="ECO:0000259" key="2">
    <source>
        <dbReference type="Pfam" id="PF25053"/>
    </source>
</evidence>
<feature type="compositionally biased region" description="Basic residues" evidence="1">
    <location>
        <begin position="273"/>
        <end position="282"/>
    </location>
</feature>
<dbReference type="AlphaFoldDB" id="A0A9P7I0V0"/>
<reference evidence="3" key="2">
    <citation type="submission" date="2020-10" db="EMBL/GenBank/DDBJ databases">
        <authorList>
            <person name="Peck L.D."/>
            <person name="Nowell R.W."/>
            <person name="Flood J."/>
            <person name="Ryan M.J."/>
            <person name="Barraclough T.G."/>
        </authorList>
    </citation>
    <scope>NUCLEOTIDE SEQUENCE</scope>
    <source>
        <strain evidence="3">IMI 127659i</strain>
    </source>
</reference>
<evidence type="ECO:0000313" key="4">
    <source>
        <dbReference type="Proteomes" id="UP000750502"/>
    </source>
</evidence>
<dbReference type="InterPro" id="IPR056693">
    <property type="entry name" value="DUF7791"/>
</dbReference>